<proteinExistence type="predicted"/>
<organism evidence="1 2">
    <name type="scientific">Rhizophagus irregularis (strain DAOM 197198w)</name>
    <name type="common">Glomus intraradices</name>
    <dbReference type="NCBI Taxonomy" id="1432141"/>
    <lineage>
        <taxon>Eukaryota</taxon>
        <taxon>Fungi</taxon>
        <taxon>Fungi incertae sedis</taxon>
        <taxon>Mucoromycota</taxon>
        <taxon>Glomeromycotina</taxon>
        <taxon>Glomeromycetes</taxon>
        <taxon>Glomerales</taxon>
        <taxon>Glomeraceae</taxon>
        <taxon>Rhizophagus</taxon>
    </lineage>
</organism>
<sequence length="137" mass="15323">MVPLPKFLPVVIALILNNGSDRAVAIADLHRKLLMDIAPQLNLHILSISSDGALVEFQVQIMIQSMATNERLQLIDTRFDIIFSCLILPSVGPVVRIQDPKHSKKTCQNVIMSGARVLSLGRSMAYFEHFLMNVWTL</sequence>
<gene>
    <name evidence="1" type="ORF">RirG_159620</name>
</gene>
<reference evidence="1 2" key="1">
    <citation type="submission" date="2014-02" db="EMBL/GenBank/DDBJ databases">
        <title>Single nucleus genome sequencing reveals high similarity among nuclei of an endomycorrhizal fungus.</title>
        <authorList>
            <person name="Lin K."/>
            <person name="Geurts R."/>
            <person name="Zhang Z."/>
            <person name="Limpens E."/>
            <person name="Saunders D.G."/>
            <person name="Mu D."/>
            <person name="Pang E."/>
            <person name="Cao H."/>
            <person name="Cha H."/>
            <person name="Lin T."/>
            <person name="Zhou Q."/>
            <person name="Shang Y."/>
            <person name="Li Y."/>
            <person name="Ivanov S."/>
            <person name="Sharma T."/>
            <person name="Velzen R.V."/>
            <person name="Ruijter N.D."/>
            <person name="Aanen D.K."/>
            <person name="Win J."/>
            <person name="Kamoun S."/>
            <person name="Bisseling T."/>
            <person name="Huang S."/>
        </authorList>
    </citation>
    <scope>NUCLEOTIDE SEQUENCE [LARGE SCALE GENOMIC DNA]</scope>
    <source>
        <strain evidence="2">DAOM197198w</strain>
    </source>
</reference>
<evidence type="ECO:0000313" key="2">
    <source>
        <dbReference type="Proteomes" id="UP000022910"/>
    </source>
</evidence>
<dbReference type="EMBL" id="JEMT01024621">
    <property type="protein sequence ID" value="EXX62663.1"/>
    <property type="molecule type" value="Genomic_DNA"/>
</dbReference>
<keyword evidence="2" id="KW-1185">Reference proteome</keyword>
<name>A0A015M775_RHIIW</name>
<comment type="caution">
    <text evidence="1">The sequence shown here is derived from an EMBL/GenBank/DDBJ whole genome shotgun (WGS) entry which is preliminary data.</text>
</comment>
<dbReference type="Proteomes" id="UP000022910">
    <property type="component" value="Unassembled WGS sequence"/>
</dbReference>
<dbReference type="AlphaFoldDB" id="A0A015M775"/>
<evidence type="ECO:0000313" key="1">
    <source>
        <dbReference type="EMBL" id="EXX62663.1"/>
    </source>
</evidence>
<accession>A0A015M775</accession>
<dbReference type="HOGENOM" id="CLU_099550_0_0_1"/>
<protein>
    <submittedName>
        <fullName evidence="1">Uncharacterized protein</fullName>
    </submittedName>
</protein>